<dbReference type="Proteomes" id="UP000018948">
    <property type="component" value="Unassembled WGS sequence"/>
</dbReference>
<keyword evidence="1" id="KW-0863">Zinc-finger</keyword>
<feature type="domain" description="SWIM-type" evidence="3">
    <location>
        <begin position="271"/>
        <end position="303"/>
    </location>
</feature>
<dbReference type="AlphaFoldDB" id="W2Y9G5"/>
<evidence type="ECO:0000256" key="1">
    <source>
        <dbReference type="PROSITE-ProRule" id="PRU00325"/>
    </source>
</evidence>
<feature type="compositionally biased region" description="Basic residues" evidence="2">
    <location>
        <begin position="473"/>
        <end position="488"/>
    </location>
</feature>
<gene>
    <name evidence="4" type="ORF">F442_20243</name>
</gene>
<comment type="caution">
    <text evidence="4">The sequence shown here is derived from an EMBL/GenBank/DDBJ whole genome shotgun (WGS) entry which is preliminary data.</text>
</comment>
<keyword evidence="1" id="KW-0479">Metal-binding</keyword>
<dbReference type="PROSITE" id="PS50966">
    <property type="entry name" value="ZF_SWIM"/>
    <property type="match status" value="1"/>
</dbReference>
<dbReference type="OrthoDB" id="127559at2759"/>
<dbReference type="PANTHER" id="PTHR31569">
    <property type="entry name" value="SWIM-TYPE DOMAIN-CONTAINING PROTEIN"/>
    <property type="match status" value="1"/>
</dbReference>
<dbReference type="GO" id="GO:0008270">
    <property type="term" value="F:zinc ion binding"/>
    <property type="evidence" value="ECO:0007669"/>
    <property type="project" value="UniProtKB-KW"/>
</dbReference>
<keyword evidence="1" id="KW-0862">Zinc</keyword>
<evidence type="ECO:0000313" key="5">
    <source>
        <dbReference type="Proteomes" id="UP000018948"/>
    </source>
</evidence>
<evidence type="ECO:0000259" key="3">
    <source>
        <dbReference type="PROSITE" id="PS50966"/>
    </source>
</evidence>
<dbReference type="InterPro" id="IPR007527">
    <property type="entry name" value="Znf_SWIM"/>
</dbReference>
<feature type="compositionally biased region" description="Basic and acidic residues" evidence="2">
    <location>
        <begin position="459"/>
        <end position="471"/>
    </location>
</feature>
<organism evidence="4 5">
    <name type="scientific">Phytophthora nicotianae P10297</name>
    <dbReference type="NCBI Taxonomy" id="1317064"/>
    <lineage>
        <taxon>Eukaryota</taxon>
        <taxon>Sar</taxon>
        <taxon>Stramenopiles</taxon>
        <taxon>Oomycota</taxon>
        <taxon>Peronosporomycetes</taxon>
        <taxon>Peronosporales</taxon>
        <taxon>Peronosporaceae</taxon>
        <taxon>Phytophthora</taxon>
    </lineage>
</organism>
<dbReference type="PANTHER" id="PTHR31569:SF4">
    <property type="entry name" value="SWIM-TYPE DOMAIN-CONTAINING PROTEIN"/>
    <property type="match status" value="1"/>
</dbReference>
<evidence type="ECO:0000313" key="4">
    <source>
        <dbReference type="EMBL" id="ETP30849.1"/>
    </source>
</evidence>
<accession>W2Y9G5</accession>
<feature type="compositionally biased region" description="Basic and acidic residues" evidence="2">
    <location>
        <begin position="412"/>
        <end position="430"/>
    </location>
</feature>
<sequence>MGMNEFGEGAVVQQSLIEANGDWHMERAITHLKRSHPTRINLLRVIVVDKDLNEIRVLKTNFPEARILICHFHVLKYLKEMRSKPEFGKIASEDASLIDAAVHKMVYAANEDSYEVAHNSLEGICDRVGLNGFYAYFQKNWDSCKDRWVYYLRAHLPHFKNHTNNRLESFFGKLKDGVDGSMSMAQCVKALLAYDRRKENEYKYRVTRIGHFVNSHYDEEMSTVLRFTSHYVAGQIEAQYAKGVEMASKYRFDPNKDDAAVVYVRGMFSEHKLRVDNWRCDCEFSLSMSLPCRHSIAYRKHNRVSGPLIPWNRIDERWTSPSQELKKVKQFTYEKFVDGEFGSIQKKLRTQFERYREAVRATHLIANEMADIEDEAEFEEMLKFVLAQWRNVRLKKMATISGDASADLSAESPKRGEERYTRDREQEALVKNEFNISSSDEDEEDRSQTSVGDDGTDEDASKTGKRVELRLNPKARKVGRPQKQKKKTAAGEKKDRRWYETTEAARAQAGEVSLLALVDSLDREQPGLKETQRRLSGVIVKHGEAEKRKPKLKIMKNPVLTMDLFNLLPTKLLDACVKLLPVSNTEDTVISVDDSQPSQTSRTDIAEGYVETLVIKDVGSYSRKQIETFKRVQILKDFVELGLKTNEWLLDVALPTLPSPYDVKARQVADDVMEAYPYKHIQGLPDGPDFAYTVLYRAAPPLWLTDATIRGLCMRLVNDYPTCRFAGF</sequence>
<name>W2Y9G5_PHYNI</name>
<dbReference type="EMBL" id="ANIY01004210">
    <property type="protein sequence ID" value="ETP30849.1"/>
    <property type="molecule type" value="Genomic_DNA"/>
</dbReference>
<protein>
    <recommendedName>
        <fullName evidence="3">SWIM-type domain-containing protein</fullName>
    </recommendedName>
</protein>
<dbReference type="Pfam" id="PF21056">
    <property type="entry name" value="ZSWIM1-3_RNaseH-like"/>
    <property type="match status" value="1"/>
</dbReference>
<feature type="compositionally biased region" description="Basic and acidic residues" evidence="2">
    <location>
        <begin position="489"/>
        <end position="498"/>
    </location>
</feature>
<evidence type="ECO:0000256" key="2">
    <source>
        <dbReference type="SAM" id="MobiDB-lite"/>
    </source>
</evidence>
<feature type="region of interest" description="Disordered" evidence="2">
    <location>
        <begin position="402"/>
        <end position="498"/>
    </location>
</feature>
<dbReference type="InterPro" id="IPR052579">
    <property type="entry name" value="Zinc_finger_SWIM"/>
</dbReference>
<reference evidence="4 5" key="1">
    <citation type="submission" date="2013-11" db="EMBL/GenBank/DDBJ databases">
        <title>The Genome Sequence of Phytophthora parasitica P10297.</title>
        <authorList>
            <consortium name="The Broad Institute Genomics Platform"/>
            <person name="Russ C."/>
            <person name="Tyler B."/>
            <person name="Panabieres F."/>
            <person name="Shan W."/>
            <person name="Tripathy S."/>
            <person name="Grunwald N."/>
            <person name="Machado M."/>
            <person name="Johnson C.S."/>
            <person name="Walker B."/>
            <person name="Young S.K."/>
            <person name="Zeng Q."/>
            <person name="Gargeya S."/>
            <person name="Fitzgerald M."/>
            <person name="Haas B."/>
            <person name="Abouelleil A."/>
            <person name="Allen A.W."/>
            <person name="Alvarado L."/>
            <person name="Arachchi H.M."/>
            <person name="Berlin A.M."/>
            <person name="Chapman S.B."/>
            <person name="Gainer-Dewar J."/>
            <person name="Goldberg J."/>
            <person name="Griggs A."/>
            <person name="Gujja S."/>
            <person name="Hansen M."/>
            <person name="Howarth C."/>
            <person name="Imamovic A."/>
            <person name="Ireland A."/>
            <person name="Larimer J."/>
            <person name="McCowan C."/>
            <person name="Murphy C."/>
            <person name="Pearson M."/>
            <person name="Poon T.W."/>
            <person name="Priest M."/>
            <person name="Roberts A."/>
            <person name="Saif S."/>
            <person name="Shea T."/>
            <person name="Sisk P."/>
            <person name="Sykes S."/>
            <person name="Wortman J."/>
            <person name="Nusbaum C."/>
            <person name="Birren B."/>
        </authorList>
    </citation>
    <scope>NUCLEOTIDE SEQUENCE [LARGE SCALE GENOMIC DNA]</scope>
    <source>
        <strain evidence="4 5">P10297</strain>
    </source>
</reference>
<dbReference type="InterPro" id="IPR048324">
    <property type="entry name" value="ZSWIM1-3_RNaseH-like"/>
</dbReference>
<proteinExistence type="predicted"/>